<keyword evidence="1" id="KW-1133">Transmembrane helix</keyword>
<sequence>MILLPNWGFQVYKPKSLYTLSHRVVVGSIIGLSMLLFIKRPNFLSNPNIHQFPFLKLYQCNTSYPVDPFNMFSPN</sequence>
<feature type="transmembrane region" description="Helical" evidence="1">
    <location>
        <begin position="20"/>
        <end position="38"/>
    </location>
</feature>
<keyword evidence="1" id="KW-0472">Membrane</keyword>
<dbReference type="Proteomes" id="UP000002281">
    <property type="component" value="Chromosome 4"/>
</dbReference>
<evidence type="ECO:0000256" key="1">
    <source>
        <dbReference type="SAM" id="Phobius"/>
    </source>
</evidence>
<evidence type="ECO:0000313" key="2">
    <source>
        <dbReference type="Ensembl" id="ENSECAP00000080002.1"/>
    </source>
</evidence>
<dbReference type="Ensembl" id="ENSECAT00000147304.1">
    <property type="protein sequence ID" value="ENSECAP00000080002.1"/>
    <property type="gene ID" value="ENSECAG00000050540.1"/>
</dbReference>
<organism evidence="2 3">
    <name type="scientific">Equus caballus</name>
    <name type="common">Horse</name>
    <dbReference type="NCBI Taxonomy" id="9796"/>
    <lineage>
        <taxon>Eukaryota</taxon>
        <taxon>Metazoa</taxon>
        <taxon>Chordata</taxon>
        <taxon>Craniata</taxon>
        <taxon>Vertebrata</taxon>
        <taxon>Euteleostomi</taxon>
        <taxon>Mammalia</taxon>
        <taxon>Eutheria</taxon>
        <taxon>Laurasiatheria</taxon>
        <taxon>Perissodactyla</taxon>
        <taxon>Equidae</taxon>
        <taxon>Equus</taxon>
    </lineage>
</organism>
<keyword evidence="3" id="KW-1185">Reference proteome</keyword>
<reference evidence="2" key="3">
    <citation type="submission" date="2025-09" db="UniProtKB">
        <authorList>
            <consortium name="Ensembl"/>
        </authorList>
    </citation>
    <scope>IDENTIFICATION</scope>
    <source>
        <strain evidence="2">Thoroughbred</strain>
    </source>
</reference>
<proteinExistence type="predicted"/>
<protein>
    <submittedName>
        <fullName evidence="2">Uncharacterized protein</fullName>
    </submittedName>
</protein>
<reference evidence="2 3" key="1">
    <citation type="journal article" date="2009" name="Science">
        <title>Genome sequence, comparative analysis, and population genetics of the domestic horse.</title>
        <authorList>
            <consortium name="Broad Institute Genome Sequencing Platform"/>
            <consortium name="Broad Institute Whole Genome Assembly Team"/>
            <person name="Wade C.M."/>
            <person name="Giulotto E."/>
            <person name="Sigurdsson S."/>
            <person name="Zoli M."/>
            <person name="Gnerre S."/>
            <person name="Imsland F."/>
            <person name="Lear T.L."/>
            <person name="Adelson D.L."/>
            <person name="Bailey E."/>
            <person name="Bellone R.R."/>
            <person name="Bloecker H."/>
            <person name="Distl O."/>
            <person name="Edgar R.C."/>
            <person name="Garber M."/>
            <person name="Leeb T."/>
            <person name="Mauceli E."/>
            <person name="MacLeod J.N."/>
            <person name="Penedo M.C.T."/>
            <person name="Raison J.M."/>
            <person name="Sharpe T."/>
            <person name="Vogel J."/>
            <person name="Andersson L."/>
            <person name="Antczak D.F."/>
            <person name="Biagi T."/>
            <person name="Binns M.M."/>
            <person name="Chowdhary B.P."/>
            <person name="Coleman S.J."/>
            <person name="Della Valle G."/>
            <person name="Fryc S."/>
            <person name="Guerin G."/>
            <person name="Hasegawa T."/>
            <person name="Hill E.W."/>
            <person name="Jurka J."/>
            <person name="Kiialainen A."/>
            <person name="Lindgren G."/>
            <person name="Liu J."/>
            <person name="Magnani E."/>
            <person name="Mickelson J.R."/>
            <person name="Murray J."/>
            <person name="Nergadze S.G."/>
            <person name="Onofrio R."/>
            <person name="Pedroni S."/>
            <person name="Piras M.F."/>
            <person name="Raudsepp T."/>
            <person name="Rocchi M."/>
            <person name="Roeed K.H."/>
            <person name="Ryder O.A."/>
            <person name="Searle S."/>
            <person name="Skow L."/>
            <person name="Swinburne J.E."/>
            <person name="Syvaenen A.C."/>
            <person name="Tozaki T."/>
            <person name="Valberg S.J."/>
            <person name="Vaudin M."/>
            <person name="White J.R."/>
            <person name="Zody M.C."/>
            <person name="Lander E.S."/>
            <person name="Lindblad-Toh K."/>
        </authorList>
    </citation>
    <scope>NUCLEOTIDE SEQUENCE [LARGE SCALE GENOMIC DNA]</scope>
    <source>
        <strain evidence="2 3">Thoroughbred</strain>
    </source>
</reference>
<name>A0A9L0SVD5_HORSE</name>
<dbReference type="GeneTree" id="ENSGT00910000147396"/>
<keyword evidence="1" id="KW-0812">Transmembrane</keyword>
<accession>A0A9L0SVD5</accession>
<dbReference type="AlphaFoldDB" id="A0A9L0SVD5"/>
<evidence type="ECO:0000313" key="3">
    <source>
        <dbReference type="Proteomes" id="UP000002281"/>
    </source>
</evidence>
<reference evidence="2" key="2">
    <citation type="submission" date="2025-08" db="UniProtKB">
        <authorList>
            <consortium name="Ensembl"/>
        </authorList>
    </citation>
    <scope>IDENTIFICATION</scope>
    <source>
        <strain evidence="2">Thoroughbred</strain>
    </source>
</reference>